<comment type="function">
    <text evidence="2 7">Hydrolysis of 6-phosphogluconolactone to 6-phosphogluconate.</text>
</comment>
<evidence type="ECO:0000259" key="8">
    <source>
        <dbReference type="Pfam" id="PF01182"/>
    </source>
</evidence>
<dbReference type="InterPro" id="IPR039104">
    <property type="entry name" value="6PGL"/>
</dbReference>
<dbReference type="PANTHER" id="PTHR11054">
    <property type="entry name" value="6-PHOSPHOGLUCONOLACTONASE"/>
    <property type="match status" value="1"/>
</dbReference>
<dbReference type="OrthoDB" id="9810967at2"/>
<dbReference type="SUPFAM" id="SSF100950">
    <property type="entry name" value="NagB/RpiA/CoA transferase-like"/>
    <property type="match status" value="1"/>
</dbReference>
<dbReference type="GO" id="GO:0017057">
    <property type="term" value="F:6-phosphogluconolactonase activity"/>
    <property type="evidence" value="ECO:0007669"/>
    <property type="project" value="UniProtKB-UniRule"/>
</dbReference>
<keyword evidence="10" id="KW-1185">Reference proteome</keyword>
<dbReference type="GO" id="GO:0006098">
    <property type="term" value="P:pentose-phosphate shunt"/>
    <property type="evidence" value="ECO:0007669"/>
    <property type="project" value="UniProtKB-UniPathway"/>
</dbReference>
<dbReference type="InterPro" id="IPR005900">
    <property type="entry name" value="6-phosphogluconolactonase_DevB"/>
</dbReference>
<evidence type="ECO:0000256" key="2">
    <source>
        <dbReference type="ARBA" id="ARBA00002681"/>
    </source>
</evidence>
<comment type="pathway">
    <text evidence="3 7">Carbohydrate degradation; pentose phosphate pathway; D-ribulose 5-phosphate from D-glucose 6-phosphate (oxidative stage): step 2/3.</text>
</comment>
<evidence type="ECO:0000313" key="10">
    <source>
        <dbReference type="Proteomes" id="UP000235005"/>
    </source>
</evidence>
<evidence type="ECO:0000256" key="3">
    <source>
        <dbReference type="ARBA" id="ARBA00004961"/>
    </source>
</evidence>
<feature type="domain" description="Glucosamine/galactosamine-6-phosphate isomerase" evidence="8">
    <location>
        <begin position="14"/>
        <end position="222"/>
    </location>
</feature>
<dbReference type="Proteomes" id="UP000235005">
    <property type="component" value="Unassembled WGS sequence"/>
</dbReference>
<comment type="similarity">
    <text evidence="4 7">Belongs to the glucosamine/galactosamine-6-phosphate isomerase family. 6-phosphogluconolactonase subfamily.</text>
</comment>
<comment type="catalytic activity">
    <reaction evidence="1 7">
        <text>6-phospho-D-glucono-1,5-lactone + H2O = 6-phospho-D-gluconate + H(+)</text>
        <dbReference type="Rhea" id="RHEA:12556"/>
        <dbReference type="ChEBI" id="CHEBI:15377"/>
        <dbReference type="ChEBI" id="CHEBI:15378"/>
        <dbReference type="ChEBI" id="CHEBI:57955"/>
        <dbReference type="ChEBI" id="CHEBI:58759"/>
        <dbReference type="EC" id="3.1.1.31"/>
    </reaction>
</comment>
<gene>
    <name evidence="7 9" type="primary">pgl</name>
    <name evidence="9" type="ORF">C0039_06560</name>
</gene>
<evidence type="ECO:0000313" key="9">
    <source>
        <dbReference type="EMBL" id="PLW69664.1"/>
    </source>
</evidence>
<evidence type="ECO:0000256" key="1">
    <source>
        <dbReference type="ARBA" id="ARBA00000832"/>
    </source>
</evidence>
<sequence length="232" mass="25343">MGVTGMSKFHQFDSREALDQALASHVALQLRADLNRRGLASLAVSGGSTPKGMFACLAQEKLDWNKVYITLVDERWVETDSDDSNERLVRENLLHGPAGSARFVSMKTQHEDANDALAELTARLESIPLPFSCVILGMGSDGHTASWFPQAINLAELLDPTSEERLGTCQPVTAPHQRITLTLPVVLAAGEIILHVTGQEKRTVLADATKKHYPISAITAQHDNPASLWWTP</sequence>
<dbReference type="AlphaFoldDB" id="A0A2N5X5A3"/>
<name>A0A2N5X5A3_9GAMM</name>
<protein>
    <recommendedName>
        <fullName evidence="6 7">6-phosphogluconolactonase</fullName>
        <shortName evidence="7">6PGL</shortName>
        <ecNumber evidence="5 7">3.1.1.31</ecNumber>
    </recommendedName>
</protein>
<evidence type="ECO:0000256" key="5">
    <source>
        <dbReference type="ARBA" id="ARBA00013198"/>
    </source>
</evidence>
<organism evidence="9 10">
    <name type="scientific">Pseudohalioglobus lutimaris</name>
    <dbReference type="NCBI Taxonomy" id="1737061"/>
    <lineage>
        <taxon>Bacteria</taxon>
        <taxon>Pseudomonadati</taxon>
        <taxon>Pseudomonadota</taxon>
        <taxon>Gammaproteobacteria</taxon>
        <taxon>Cellvibrionales</taxon>
        <taxon>Halieaceae</taxon>
        <taxon>Pseudohalioglobus</taxon>
    </lineage>
</organism>
<dbReference type="Gene3D" id="3.40.50.1360">
    <property type="match status" value="1"/>
</dbReference>
<accession>A0A2N5X5A3</accession>
<dbReference type="PANTHER" id="PTHR11054:SF0">
    <property type="entry name" value="6-PHOSPHOGLUCONOLACTONASE"/>
    <property type="match status" value="1"/>
</dbReference>
<evidence type="ECO:0000256" key="4">
    <source>
        <dbReference type="ARBA" id="ARBA00010662"/>
    </source>
</evidence>
<dbReference type="EMBL" id="PKUS01000005">
    <property type="protein sequence ID" value="PLW69664.1"/>
    <property type="molecule type" value="Genomic_DNA"/>
</dbReference>
<dbReference type="CDD" id="cd01400">
    <property type="entry name" value="6PGL"/>
    <property type="match status" value="1"/>
</dbReference>
<evidence type="ECO:0000256" key="6">
    <source>
        <dbReference type="ARBA" id="ARBA00020337"/>
    </source>
</evidence>
<dbReference type="InterPro" id="IPR037171">
    <property type="entry name" value="NagB/RpiA_transferase-like"/>
</dbReference>
<comment type="caution">
    <text evidence="9">The sequence shown here is derived from an EMBL/GenBank/DDBJ whole genome shotgun (WGS) entry which is preliminary data.</text>
</comment>
<dbReference type="InterPro" id="IPR006148">
    <property type="entry name" value="Glc/Gal-6P_isomerase"/>
</dbReference>
<dbReference type="UniPathway" id="UPA00115">
    <property type="reaction ID" value="UER00409"/>
</dbReference>
<dbReference type="NCBIfam" id="TIGR01198">
    <property type="entry name" value="pgl"/>
    <property type="match status" value="1"/>
</dbReference>
<evidence type="ECO:0000256" key="7">
    <source>
        <dbReference type="RuleBase" id="RU365095"/>
    </source>
</evidence>
<proteinExistence type="inferred from homology"/>
<dbReference type="Pfam" id="PF01182">
    <property type="entry name" value="Glucosamine_iso"/>
    <property type="match status" value="1"/>
</dbReference>
<reference evidence="9 10" key="1">
    <citation type="submission" date="2018-01" db="EMBL/GenBank/DDBJ databases">
        <title>The draft genome sequence of Halioglobus lutimaris HF004.</title>
        <authorList>
            <person name="Du Z.-J."/>
            <person name="Shi M.-J."/>
        </authorList>
    </citation>
    <scope>NUCLEOTIDE SEQUENCE [LARGE SCALE GENOMIC DNA]</scope>
    <source>
        <strain evidence="9 10">HF004</strain>
    </source>
</reference>
<dbReference type="EC" id="3.1.1.31" evidence="5 7"/>
<keyword evidence="7" id="KW-0378">Hydrolase</keyword>
<dbReference type="GO" id="GO:0005975">
    <property type="term" value="P:carbohydrate metabolic process"/>
    <property type="evidence" value="ECO:0007669"/>
    <property type="project" value="UniProtKB-UniRule"/>
</dbReference>